<evidence type="ECO:0000313" key="3">
    <source>
        <dbReference type="EMBL" id="ANN63186.1"/>
    </source>
</evidence>
<proteinExistence type="predicted"/>
<protein>
    <submittedName>
        <fullName evidence="3">Uncharacterized protein</fullName>
    </submittedName>
</protein>
<evidence type="ECO:0000256" key="2">
    <source>
        <dbReference type="SAM" id="SignalP"/>
    </source>
</evidence>
<feature type="chain" id="PRO_5017202581" evidence="2">
    <location>
        <begin position="21"/>
        <end position="269"/>
    </location>
</feature>
<dbReference type="AlphaFoldDB" id="A0A3B6VX51"/>
<sequence length="269" mass="30073">MKKNILIILFLFILANNILAQEPSNNIINKNANNNNYNDSTANNNNYNNSTANNNNYNNSTANNNSIANINDALSSHRHSIGVDFGPTIFYMLIAPSVFNLALPSNDPSNLKLQGTFGLGLTYTYRLTEKMDVNVDAGFYNMKTYYDNSKATYNGNVYGLGLSAGLRFYFNKKDRASGFFLMPKVGTTLFITHGREYQKDSSSYTNRNSNIMDFYISGEMGFRIDLSRGLGVNSGIRPFLDISIIDIGISYKSLIRLVPLPRFSIGILF</sequence>
<keyword evidence="2" id="KW-0732">Signal</keyword>
<keyword evidence="4" id="KW-1185">Reference proteome</keyword>
<dbReference type="RefSeq" id="WP_020064294.1">
    <property type="nucleotide sequence ID" value="NZ_CP015910.2"/>
</dbReference>
<name>A0A3B6VX51_BRAHO</name>
<reference evidence="4" key="2">
    <citation type="journal article" date="2017" name="Genome Announc.">
        <title>Correction for Mirajkar et al., Complete Genome Sequence of Brachyspira hyodysenteriae Type Strain B78 (ATCC 27164).</title>
        <authorList>
            <person name="Mirajkar N.S."/>
            <person name="Johnson T.J."/>
            <person name="Gebhart C.J."/>
        </authorList>
    </citation>
    <scope>NUCLEOTIDE SEQUENCE [LARGE SCALE GENOMIC DNA]</scope>
    <source>
        <strain evidence="4">B78</strain>
    </source>
</reference>
<reference evidence="4" key="1">
    <citation type="journal article" date="2016" name="Genome Announc.">
        <title>Complete Genome Sequence of Brachyspira hyodysenteriae Type Strain B78 (ATCC 27164).</title>
        <authorList>
            <person name="Mirajkar N.S."/>
            <person name="Johnson T.J."/>
            <person name="Gebhart C.J."/>
        </authorList>
    </citation>
    <scope>NUCLEOTIDE SEQUENCE [LARGE SCALE GENOMIC DNA]</scope>
    <source>
        <strain evidence="4">B78</strain>
    </source>
</reference>
<accession>A0A3B6VX51</accession>
<dbReference type="EMBL" id="CP015910">
    <property type="protein sequence ID" value="ANN63186.1"/>
    <property type="molecule type" value="Genomic_DNA"/>
</dbReference>
<dbReference type="Proteomes" id="UP000092328">
    <property type="component" value="Chromosome"/>
</dbReference>
<feature type="signal peptide" evidence="2">
    <location>
        <begin position="1"/>
        <end position="20"/>
    </location>
</feature>
<dbReference type="OrthoDB" id="306593at2"/>
<dbReference type="KEGG" id="bhd:BHYOB78_04720"/>
<gene>
    <name evidence="3" type="ORF">BHYOB78_04720</name>
</gene>
<feature type="region of interest" description="Disordered" evidence="1">
    <location>
        <begin position="38"/>
        <end position="60"/>
    </location>
</feature>
<evidence type="ECO:0000256" key="1">
    <source>
        <dbReference type="SAM" id="MobiDB-lite"/>
    </source>
</evidence>
<evidence type="ECO:0000313" key="4">
    <source>
        <dbReference type="Proteomes" id="UP000092328"/>
    </source>
</evidence>
<organism evidence="3 4">
    <name type="scientific">Brachyspira hyodysenteriae ATCC 27164</name>
    <dbReference type="NCBI Taxonomy" id="1266923"/>
    <lineage>
        <taxon>Bacteria</taxon>
        <taxon>Pseudomonadati</taxon>
        <taxon>Spirochaetota</taxon>
        <taxon>Spirochaetia</taxon>
        <taxon>Brachyspirales</taxon>
        <taxon>Brachyspiraceae</taxon>
        <taxon>Brachyspira</taxon>
    </lineage>
</organism>